<sequence>MEQKSVKKNFLMNTLLTMSAFIFPLITYPYVSPILSPSGMGSVSFATSIATYFTMFAQLGIPTYGIRACALARDDKKALTKTVQELLIINIVMMILSYIVFFILLFTVPQMKDEKTLFIVVGSMVWLNCIGMNWMYQGLEEYTFITVWSVVCKTISVVAMLLLVHAKSDYIIYGGLSIFASYGSSLANFFYAHKFIDLKPVGHYHFRKHLRHVGIFFAMSCATTIYTNLDIVMLGFMKTNVDVGYYQMAVKIKNILVSLVTSLGTVMLPRASYYIGQGDMKRFRAIAQDALHFVWLVAVPLAVYTVLFASQGIYFISSAEFTGSILPMQIVMPTLIFIGLTNIIGMQILVPTGNEMYVLYSEIAGAAVDFVINLLLIPHLASAGAAIGTLAAEAVVLGVQYHYTKPMIRKLLKRIPYGKLLTANAAAAILSVFCRHLELVSSLRWNSFLILAISCILFFVVYLAVLLLLKEPLVLTFQKQVHQWLMRRKEA</sequence>
<dbReference type="PANTHER" id="PTHR30250:SF11">
    <property type="entry name" value="O-ANTIGEN TRANSPORTER-RELATED"/>
    <property type="match status" value="1"/>
</dbReference>
<feature type="transmembrane region" description="Helical" evidence="6">
    <location>
        <begin position="255"/>
        <end position="273"/>
    </location>
</feature>
<evidence type="ECO:0000256" key="5">
    <source>
        <dbReference type="ARBA" id="ARBA00023136"/>
    </source>
</evidence>
<evidence type="ECO:0000256" key="6">
    <source>
        <dbReference type="SAM" id="Phobius"/>
    </source>
</evidence>
<feature type="transmembrane region" description="Helical" evidence="6">
    <location>
        <begin position="383"/>
        <end position="403"/>
    </location>
</feature>
<feature type="transmembrane region" description="Helical" evidence="6">
    <location>
        <begin position="445"/>
        <end position="469"/>
    </location>
</feature>
<dbReference type="CDD" id="cd13128">
    <property type="entry name" value="MATE_Wzx_like"/>
    <property type="match status" value="1"/>
</dbReference>
<feature type="transmembrane region" description="Helical" evidence="6">
    <location>
        <begin position="43"/>
        <end position="65"/>
    </location>
</feature>
<feature type="transmembrane region" description="Helical" evidence="6">
    <location>
        <begin position="328"/>
        <end position="350"/>
    </location>
</feature>
<feature type="transmembrane region" description="Helical" evidence="6">
    <location>
        <begin position="357"/>
        <end position="377"/>
    </location>
</feature>
<evidence type="ECO:0000256" key="3">
    <source>
        <dbReference type="ARBA" id="ARBA00022692"/>
    </source>
</evidence>
<proteinExistence type="predicted"/>
<feature type="transmembrane region" description="Helical" evidence="6">
    <location>
        <begin position="143"/>
        <end position="164"/>
    </location>
</feature>
<evidence type="ECO:0000256" key="2">
    <source>
        <dbReference type="ARBA" id="ARBA00022475"/>
    </source>
</evidence>
<feature type="transmembrane region" description="Helical" evidence="6">
    <location>
        <begin position="213"/>
        <end position="235"/>
    </location>
</feature>
<keyword evidence="2" id="KW-1003">Cell membrane</keyword>
<reference evidence="7 8" key="1">
    <citation type="submission" date="2020-08" db="EMBL/GenBank/DDBJ databases">
        <title>Genomic Encyclopedia of Type Strains, Phase IV (KMG-IV): sequencing the most valuable type-strain genomes for metagenomic binning, comparative biology and taxonomic classification.</title>
        <authorList>
            <person name="Goeker M."/>
        </authorList>
    </citation>
    <scope>NUCLEOTIDE SEQUENCE [LARGE SCALE GENOMIC DNA]</scope>
    <source>
        <strain evidence="7 8">DSM 25799</strain>
    </source>
</reference>
<feature type="transmembrane region" description="Helical" evidence="6">
    <location>
        <begin position="170"/>
        <end position="192"/>
    </location>
</feature>
<comment type="subcellular location">
    <subcellularLocation>
        <location evidence="1">Cell membrane</location>
        <topology evidence="1">Multi-pass membrane protein</topology>
    </subcellularLocation>
</comment>
<accession>A0A7W8CYZ3</accession>
<dbReference type="Pfam" id="PF01943">
    <property type="entry name" value="Polysacc_synt"/>
    <property type="match status" value="1"/>
</dbReference>
<evidence type="ECO:0000313" key="7">
    <source>
        <dbReference type="EMBL" id="MBB5182882.1"/>
    </source>
</evidence>
<keyword evidence="4 6" id="KW-1133">Transmembrane helix</keyword>
<evidence type="ECO:0000313" key="8">
    <source>
        <dbReference type="Proteomes" id="UP000539953"/>
    </source>
</evidence>
<comment type="caution">
    <text evidence="7">The sequence shown here is derived from an EMBL/GenBank/DDBJ whole genome shotgun (WGS) entry which is preliminary data.</text>
</comment>
<gene>
    <name evidence="7" type="ORF">HNQ47_000902</name>
</gene>
<feature type="transmembrane region" description="Helical" evidence="6">
    <location>
        <begin position="12"/>
        <end position="31"/>
    </location>
</feature>
<evidence type="ECO:0000256" key="4">
    <source>
        <dbReference type="ARBA" id="ARBA00022989"/>
    </source>
</evidence>
<keyword evidence="3 6" id="KW-0812">Transmembrane</keyword>
<dbReference type="EMBL" id="JACHHK010000003">
    <property type="protein sequence ID" value="MBB5182882.1"/>
    <property type="molecule type" value="Genomic_DNA"/>
</dbReference>
<dbReference type="GO" id="GO:0005886">
    <property type="term" value="C:plasma membrane"/>
    <property type="evidence" value="ECO:0007669"/>
    <property type="project" value="UniProtKB-SubCell"/>
</dbReference>
<protein>
    <submittedName>
        <fullName evidence="7">O-antigen/teichoic acid export membrane protein</fullName>
    </submittedName>
</protein>
<evidence type="ECO:0000256" key="1">
    <source>
        <dbReference type="ARBA" id="ARBA00004651"/>
    </source>
</evidence>
<feature type="transmembrane region" description="Helical" evidence="6">
    <location>
        <begin position="415"/>
        <end position="433"/>
    </location>
</feature>
<dbReference type="AlphaFoldDB" id="A0A7W8CYZ3"/>
<keyword evidence="5 6" id="KW-0472">Membrane</keyword>
<feature type="transmembrane region" description="Helical" evidence="6">
    <location>
        <begin position="293"/>
        <end position="316"/>
    </location>
</feature>
<dbReference type="InterPro" id="IPR002797">
    <property type="entry name" value="Polysacc_synth"/>
</dbReference>
<name>A0A7W8CYZ3_9FIRM</name>
<organism evidence="7 8">
    <name type="scientific">Catenisphaera adipataccumulans</name>
    <dbReference type="NCBI Taxonomy" id="700500"/>
    <lineage>
        <taxon>Bacteria</taxon>
        <taxon>Bacillati</taxon>
        <taxon>Bacillota</taxon>
        <taxon>Erysipelotrichia</taxon>
        <taxon>Erysipelotrichales</taxon>
        <taxon>Erysipelotrichaceae</taxon>
        <taxon>Catenisphaera</taxon>
    </lineage>
</organism>
<dbReference type="PANTHER" id="PTHR30250">
    <property type="entry name" value="PST FAMILY PREDICTED COLANIC ACID TRANSPORTER"/>
    <property type="match status" value="1"/>
</dbReference>
<feature type="transmembrane region" description="Helical" evidence="6">
    <location>
        <begin position="86"/>
        <end position="105"/>
    </location>
</feature>
<dbReference type="RefSeq" id="WP_183327982.1">
    <property type="nucleotide sequence ID" value="NZ_JACHHK010000003.1"/>
</dbReference>
<feature type="transmembrane region" description="Helical" evidence="6">
    <location>
        <begin position="117"/>
        <end position="136"/>
    </location>
</feature>
<dbReference type="InterPro" id="IPR050833">
    <property type="entry name" value="Poly_Biosynth_Transport"/>
</dbReference>
<keyword evidence="8" id="KW-1185">Reference proteome</keyword>
<dbReference type="Proteomes" id="UP000539953">
    <property type="component" value="Unassembled WGS sequence"/>
</dbReference>